<accession>A0A2K9NWP0</accession>
<dbReference type="KEGG" id="bsto:C0V70_17890"/>
<dbReference type="InterPro" id="IPR003696">
    <property type="entry name" value="Carbtransf_dom"/>
</dbReference>
<dbReference type="PANTHER" id="PTHR34847">
    <property type="entry name" value="NODULATION PROTEIN U"/>
    <property type="match status" value="1"/>
</dbReference>
<organism evidence="2 3">
    <name type="scientific">Bacteriovorax stolpii</name>
    <name type="common">Bdellovibrio stolpii</name>
    <dbReference type="NCBI Taxonomy" id="960"/>
    <lineage>
        <taxon>Bacteria</taxon>
        <taxon>Pseudomonadati</taxon>
        <taxon>Bdellovibrionota</taxon>
        <taxon>Bacteriovoracia</taxon>
        <taxon>Bacteriovoracales</taxon>
        <taxon>Bacteriovoracaceae</taxon>
        <taxon>Bacteriovorax</taxon>
    </lineage>
</organism>
<sequence length="551" mass="63195">MKKKYLGLGKTKYSSSVCLIDQDQSVEMLLTERLNRKKNSGAWPELPLKSLNERLDRSNLIIAENRDVHHPMQIEDIQNGIFPFYDYLKKENLDFFTSRFNPHIAFISHHFCHASAALAISPFEKAVIIVMDGAGTEVNVEEYEECSVFLQDGVKLTPSFRQTIRFSKSHKHSQHSFGNRIGSAYEKASEFIFNSPNSSGKVMGLASFGKALPLKDYYDFMENLPWDLSFKKKSKQDWENTDHTLFKNIAATVQQALEDDYARIIAKIKELHPEYENLILTGGCALNCTNNAKILYQNLFRRIFVPPFPGDECIGFGLAHALKFKEHPESWQPLLFENQSAYFGAQSSVPTDHEIEKHFSSNEFKLEKHQDITKVTAQLLCEGQTVAWFQGRSESGPRALGNRSILSRPDIPGLKDRLNSDVKFRESFRPYGCSALYEKAHLYFDVEEGFNNPYMSYAIKVRPEFKTTLKEVSHIDETSRMQTVRAGQNDRFYKLINEFGQKSGLYCLLNTSLNVMDEPILETVADARRFMEKTPIEYLIIGDFVIKKINN</sequence>
<dbReference type="RefSeq" id="WP_102245232.1">
    <property type="nucleotide sequence ID" value="NZ_CP025704.1"/>
</dbReference>
<comment type="similarity">
    <text evidence="1">Belongs to the NodU/CmcH family.</text>
</comment>
<evidence type="ECO:0000313" key="2">
    <source>
        <dbReference type="EMBL" id="AUN99943.1"/>
    </source>
</evidence>
<dbReference type="Pfam" id="PF16861">
    <property type="entry name" value="Carbam_trans_C"/>
    <property type="match status" value="1"/>
</dbReference>
<protein>
    <submittedName>
        <fullName evidence="2">Uncharacterized protein</fullName>
    </submittedName>
</protein>
<dbReference type="GO" id="GO:0003824">
    <property type="term" value="F:catalytic activity"/>
    <property type="evidence" value="ECO:0007669"/>
    <property type="project" value="InterPro"/>
</dbReference>
<dbReference type="PANTHER" id="PTHR34847:SF1">
    <property type="entry name" value="NODULATION PROTEIN U"/>
    <property type="match status" value="1"/>
</dbReference>
<evidence type="ECO:0000256" key="1">
    <source>
        <dbReference type="ARBA" id="ARBA00006129"/>
    </source>
</evidence>
<evidence type="ECO:0000313" key="3">
    <source>
        <dbReference type="Proteomes" id="UP000235584"/>
    </source>
</evidence>
<dbReference type="CDD" id="cd24033">
    <property type="entry name" value="ASKHA_NBD_NodU_CmcH-like_N"/>
    <property type="match status" value="1"/>
</dbReference>
<dbReference type="InterPro" id="IPR038152">
    <property type="entry name" value="Carbam_trans_C_sf"/>
</dbReference>
<dbReference type="Proteomes" id="UP000235584">
    <property type="component" value="Chromosome"/>
</dbReference>
<proteinExistence type="inferred from homology"/>
<dbReference type="InterPro" id="IPR031730">
    <property type="entry name" value="Carbam_trans_C"/>
</dbReference>
<dbReference type="AlphaFoldDB" id="A0A2K9NWP0"/>
<dbReference type="InterPro" id="IPR051338">
    <property type="entry name" value="NodU/CmcH_Carbamoyltrnsfr"/>
</dbReference>
<gene>
    <name evidence="2" type="ORF">C0V70_17890</name>
</gene>
<dbReference type="Gene3D" id="3.90.870.20">
    <property type="entry name" value="Carbamoyltransferase, C-terminal domain"/>
    <property type="match status" value="1"/>
</dbReference>
<name>A0A2K9NWP0_BACTC</name>
<dbReference type="EMBL" id="CP025704">
    <property type="protein sequence ID" value="AUN99943.1"/>
    <property type="molecule type" value="Genomic_DNA"/>
</dbReference>
<keyword evidence="3" id="KW-1185">Reference proteome</keyword>
<dbReference type="Gene3D" id="3.30.420.40">
    <property type="match status" value="1"/>
</dbReference>
<reference evidence="2 3" key="1">
    <citation type="submission" date="2018-01" db="EMBL/GenBank/DDBJ databases">
        <title>Complete genome sequence of Bacteriovorax stolpii DSM12778.</title>
        <authorList>
            <person name="Tang B."/>
            <person name="Chang J."/>
        </authorList>
    </citation>
    <scope>NUCLEOTIDE SEQUENCE [LARGE SCALE GENOMIC DNA]</scope>
    <source>
        <strain evidence="2 3">DSM 12778</strain>
    </source>
</reference>
<dbReference type="Pfam" id="PF02543">
    <property type="entry name" value="Carbam_trans_N"/>
    <property type="match status" value="1"/>
</dbReference>